<keyword evidence="4" id="KW-1185">Reference proteome</keyword>
<accession>A0AA88GNK7</accession>
<dbReference type="SUPFAM" id="SSF55856">
    <property type="entry name" value="Cytochrome b5-like heme/steroid binding domain"/>
    <property type="match status" value="1"/>
</dbReference>
<evidence type="ECO:0000313" key="4">
    <source>
        <dbReference type="Proteomes" id="UP000816034"/>
    </source>
</evidence>
<dbReference type="SMART" id="SM01117">
    <property type="entry name" value="Cyt-b5"/>
    <property type="match status" value="1"/>
</dbReference>
<dbReference type="PROSITE" id="PS50255">
    <property type="entry name" value="CYTOCHROME_B5_2"/>
    <property type="match status" value="1"/>
</dbReference>
<dbReference type="InterPro" id="IPR001199">
    <property type="entry name" value="Cyt_B5-like_heme/steroid-bd"/>
</dbReference>
<dbReference type="RefSeq" id="XP_044548145.1">
    <property type="nucleotide sequence ID" value="XM_044694753.1"/>
</dbReference>
<dbReference type="InterPro" id="IPR036400">
    <property type="entry name" value="Cyt_B5-like_heme/steroid_sf"/>
</dbReference>
<evidence type="ECO:0000313" key="3">
    <source>
        <dbReference type="EMBL" id="KAG2382466.1"/>
    </source>
</evidence>
<dbReference type="Pfam" id="PF00173">
    <property type="entry name" value="Cyt-b5"/>
    <property type="match status" value="1"/>
</dbReference>
<feature type="compositionally biased region" description="Basic and acidic residues" evidence="1">
    <location>
        <begin position="17"/>
        <end position="26"/>
    </location>
</feature>
<dbReference type="AlphaFoldDB" id="A0AA88GNK7"/>
<comment type="caution">
    <text evidence="3">The sequence shown here is derived from an EMBL/GenBank/DDBJ whole genome shotgun (WGS) entry which is preliminary data.</text>
</comment>
<feature type="domain" description="Cytochrome b5 heme-binding" evidence="2">
    <location>
        <begin position="56"/>
        <end position="132"/>
    </location>
</feature>
<evidence type="ECO:0000256" key="1">
    <source>
        <dbReference type="SAM" id="MobiDB-lite"/>
    </source>
</evidence>
<sequence length="145" mass="16406">MGSLCIKEGSVKSKNVSKQEKDDHTMENNNINSETTKVESKMNEEKAIKENTMPRTELSNLKKFSKEEVENSETLMMVDGYVVETAGFQEEHPGGKRAIEQYRKKDATLMFMSSHSHYGAEKLMELVVGQIDGYPNVGEKVKQLL</sequence>
<dbReference type="GeneID" id="68097501"/>
<protein>
    <recommendedName>
        <fullName evidence="2">Cytochrome b5 heme-binding domain-containing protein</fullName>
    </recommendedName>
</protein>
<feature type="compositionally biased region" description="Basic and acidic residues" evidence="1">
    <location>
        <begin position="36"/>
        <end position="49"/>
    </location>
</feature>
<proteinExistence type="predicted"/>
<dbReference type="Gene3D" id="3.10.120.10">
    <property type="entry name" value="Cytochrome b5-like heme/steroid binding domain"/>
    <property type="match status" value="1"/>
</dbReference>
<reference evidence="3 4" key="1">
    <citation type="journal article" date="2018" name="BMC Genomics">
        <title>The genome of Naegleria lovaniensis, the basis for a comparative approach to unravel pathogenicity factors of the human pathogenic amoeba N. fowleri.</title>
        <authorList>
            <person name="Liechti N."/>
            <person name="Schurch N."/>
            <person name="Bruggmann R."/>
            <person name="Wittwer M."/>
        </authorList>
    </citation>
    <scope>NUCLEOTIDE SEQUENCE [LARGE SCALE GENOMIC DNA]</scope>
    <source>
        <strain evidence="3 4">ATCC 30569</strain>
    </source>
</reference>
<dbReference type="Proteomes" id="UP000816034">
    <property type="component" value="Unassembled WGS sequence"/>
</dbReference>
<evidence type="ECO:0000259" key="2">
    <source>
        <dbReference type="PROSITE" id="PS50255"/>
    </source>
</evidence>
<feature type="region of interest" description="Disordered" evidence="1">
    <location>
        <begin position="1"/>
        <end position="52"/>
    </location>
</feature>
<name>A0AA88GNK7_NAELO</name>
<organism evidence="3 4">
    <name type="scientific">Naegleria lovaniensis</name>
    <name type="common">Amoeba</name>
    <dbReference type="NCBI Taxonomy" id="51637"/>
    <lineage>
        <taxon>Eukaryota</taxon>
        <taxon>Discoba</taxon>
        <taxon>Heterolobosea</taxon>
        <taxon>Tetramitia</taxon>
        <taxon>Eutetramitia</taxon>
        <taxon>Vahlkampfiidae</taxon>
        <taxon>Naegleria</taxon>
    </lineage>
</organism>
<dbReference type="EMBL" id="PYSW02000023">
    <property type="protein sequence ID" value="KAG2382466.1"/>
    <property type="molecule type" value="Genomic_DNA"/>
</dbReference>
<gene>
    <name evidence="3" type="ORF">C9374_005046</name>
</gene>